<accession>A0AAE8MEI4</accession>
<dbReference type="PROSITE" id="PS00678">
    <property type="entry name" value="WD_REPEATS_1"/>
    <property type="match status" value="4"/>
</dbReference>
<keyword evidence="8" id="KW-1185">Reference proteome</keyword>
<dbReference type="Proteomes" id="UP001187734">
    <property type="component" value="Unassembled WGS sequence"/>
</dbReference>
<dbReference type="InterPro" id="IPR007111">
    <property type="entry name" value="NACHT_NTPase"/>
</dbReference>
<dbReference type="InterPro" id="IPR027417">
    <property type="entry name" value="P-loop_NTPase"/>
</dbReference>
<dbReference type="SUPFAM" id="SSF52540">
    <property type="entry name" value="P-loop containing nucleoside triphosphate hydrolases"/>
    <property type="match status" value="1"/>
</dbReference>
<keyword evidence="4" id="KW-0175">Coiled coil</keyword>
<dbReference type="PANTHER" id="PTHR44129">
    <property type="entry name" value="WD REPEAT-CONTAINING PROTEIN POP1"/>
    <property type="match status" value="1"/>
</dbReference>
<evidence type="ECO:0000256" key="3">
    <source>
        <dbReference type="PROSITE-ProRule" id="PRU00221"/>
    </source>
</evidence>
<comment type="caution">
    <text evidence="7">The sequence shown here is derived from an EMBL/GenBank/DDBJ whole genome shotgun (WGS) entry which is preliminary data.</text>
</comment>
<dbReference type="PROSITE" id="PS50837">
    <property type="entry name" value="NACHT"/>
    <property type="match status" value="1"/>
</dbReference>
<dbReference type="CDD" id="cd00200">
    <property type="entry name" value="WD40"/>
    <property type="match status" value="1"/>
</dbReference>
<dbReference type="Gene3D" id="3.40.50.300">
    <property type="entry name" value="P-loop containing nucleotide triphosphate hydrolases"/>
    <property type="match status" value="1"/>
</dbReference>
<feature type="compositionally biased region" description="Acidic residues" evidence="5">
    <location>
        <begin position="317"/>
        <end position="329"/>
    </location>
</feature>
<dbReference type="InterPro" id="IPR020472">
    <property type="entry name" value="WD40_PAC1"/>
</dbReference>
<dbReference type="EMBL" id="ONZP01000277">
    <property type="protein sequence ID" value="SPJ79726.1"/>
    <property type="molecule type" value="Genomic_DNA"/>
</dbReference>
<feature type="region of interest" description="Disordered" evidence="5">
    <location>
        <begin position="310"/>
        <end position="329"/>
    </location>
</feature>
<dbReference type="InterPro" id="IPR019775">
    <property type="entry name" value="WD40_repeat_CS"/>
</dbReference>
<dbReference type="Pfam" id="PF24883">
    <property type="entry name" value="NPHP3_N"/>
    <property type="match status" value="1"/>
</dbReference>
<feature type="repeat" description="WD" evidence="3">
    <location>
        <begin position="1676"/>
        <end position="1717"/>
    </location>
</feature>
<feature type="compositionally biased region" description="Acidic residues" evidence="5">
    <location>
        <begin position="334"/>
        <end position="351"/>
    </location>
</feature>
<sequence length="1907" mass="214807">MNPRGRGRPPPNCHVSAYERPWEEHVACQRFFPSREGSKWFQVNIRIKEQANRPGAKPSAKKPQGTLQALTSEASIHLQQVIERDTQYREALSQPRATVNDAGTNTFPATSLWLDRTQWPSIYRGSRRDVLRALTRLPNRHSLDNDYILGQDTLDGAQDLISPRKDEQKVSFIMKALDSVINRCEDTVRATSHNLLCWLLSSRLQSRREFGFKLVVERSSEIRYRRTQKQVLAFVLRIYRMPDDSLREMVNVKMKPDIITQLDRIWEHSIWNYFDLAKGTWPVIERQGSPLAGTCSSLIGGQCISSSLNNQPCQGSDAEDGTEDGETDDENVEAWELDDDDDDEDGESDYDDSGHYNGFDEDATGTYQDTSSEIPGDPAASTFDQFLELLFQLCVTLSTEGYVGGQPSSTLLIYFSGILRFSSDSQRFQLARQYCSKLSAMIYIQRILFLERALPLREYRSIGIPQRPDVGQFECFDQVRAKYMVLGSQYPLAELISLRDFGRNIARTEPPSMLFHWSNDSETVSHPTFQITMSGFRKLADHFIIQAETLCDQLMFGVNPHVDLSKIKDDISSSESGYSFISYRGNGLESAYLDLVVRAYTAGKTGLAKDGVWKWHAVIAYLKQVRKMEEHLAGGLYTTCGQTPRVRELFSLEYENGLNTTCRVRVWGGYMAYIICHHKAKRLTNREFYVVRFLPVRLGHVLFKYLIYIRRLADLLRREQLGADKIGLQYLQTRLLFHNNGRPWPTSHMTDVITKATLEVWQQGINVRTYRQLAIAITEKHVREVHTPFNRYDDRSDGADINTVFAWQSGHRPLQRGITYGLDGAYPSKLQPSLLRCYEWASTPMEVIGVAANVIAVVDISFKLAEWCVQYAHDVKNARTDIEKLQKEVANFQVTIGQIKSLIEGPGGQALQASRQLASAIKDARSTLEELARKLQPSTGRKAMSRAGWRALKWPFNSKDVEETIQHVARSRDNISFALGIDHIKITQHVDHTIALERLPVAAGAAFDSHAEEHNPTCLPDTRVELLDDISRWIDDPDAKPVFWLNGKAGTGKSTISRTVAHKQQKHGNLGASFFFKRGEADRGNLDKFVPTLASQLAQSFPATALTIKNTIDTDPAIIGKGVREQFDKLVREPISKASEAIGTSSSLVFVIDALDECEQDKGIKLLISILTNTQILRPRLRVFLTSRPELPIRLGFSKVKGRYKDLILDEIPAQTVRHDISVFLVDEFRRIRDDFNITVGDERKLPSDWPGQQTLQTLTRMAVPLFIFAATVCRFIDDRNCGSPPMQLQEVLNYRHKNYGSQLGLSYGPVLSSQLTKAPKYKQEQIVREFKAIVGSIVVLASPLSVAALSQLLDVSREIVSIRLDALHSVLSIPMTCNSPVRLLHLSFRDYLVDPREKEKNEFWVDETVTHRRLTSNCLRVMYGALREDMCDLSFPGVRRSTVDRVRLERCLAPEVQYACLYWVYHQTAAAHGPDDSQQVSRFLSTHFLHWLEAMSLMGRIGESLDILRLLASWLKRGKCVRLSSFINDAVRFIKTSLSVIDKAPLQVYSSALVFAPRESIIRGLFEKQIPSWLSVRPQVKENWDACLSVMEGHTFSVHSVVFSHDSKMVASASSDERVRIWNAETGECEQVLEGHSDRVRSVVFSHDSKMVASASSDKTVRIWNIEMGKCGQVLKGHSGSVRSVMFSHDSKMVASASSDKTVRIWNAETGECEQVLKGHRDSVTSVAFSHDSKMVVSASYDKTARIWIIEMGKYKQVLEGHSEWVNSVVFSHGSKMVASASYDKTVRVWNVETGECKQVISFKSYTKALSFTYDNSGLVTNTGVIPLTVEPVSSIEHATSSNSSAVSALGLRDDTWVTMGGKDLLWLPAECRDGETAISATTVAIGCSSGRLVLLGFSATELAKL</sequence>
<evidence type="ECO:0000313" key="8">
    <source>
        <dbReference type="Proteomes" id="UP001187734"/>
    </source>
</evidence>
<gene>
    <name evidence="7" type="ORF">FTOL_08117</name>
</gene>
<dbReference type="PROSITE" id="PS50294">
    <property type="entry name" value="WD_REPEATS_REGION"/>
    <property type="match status" value="5"/>
</dbReference>
<dbReference type="Gene3D" id="2.130.10.10">
    <property type="entry name" value="YVTN repeat-like/Quinoprotein amine dehydrogenase"/>
    <property type="match status" value="2"/>
</dbReference>
<feature type="region of interest" description="Disordered" evidence="5">
    <location>
        <begin position="334"/>
        <end position="378"/>
    </location>
</feature>
<feature type="domain" description="NACHT" evidence="6">
    <location>
        <begin position="1041"/>
        <end position="1189"/>
    </location>
</feature>
<feature type="coiled-coil region" evidence="4">
    <location>
        <begin position="868"/>
        <end position="934"/>
    </location>
</feature>
<keyword evidence="2" id="KW-0677">Repeat</keyword>
<dbReference type="SUPFAM" id="SSF50978">
    <property type="entry name" value="WD40 repeat-like"/>
    <property type="match status" value="1"/>
</dbReference>
<dbReference type="SMART" id="SM00320">
    <property type="entry name" value="WD40"/>
    <property type="match status" value="5"/>
</dbReference>
<dbReference type="InterPro" id="IPR056884">
    <property type="entry name" value="NPHP3-like_N"/>
</dbReference>
<proteinExistence type="predicted"/>
<keyword evidence="1 3" id="KW-0853">WD repeat</keyword>
<feature type="repeat" description="WD" evidence="3">
    <location>
        <begin position="1760"/>
        <end position="1801"/>
    </location>
</feature>
<feature type="repeat" description="WD" evidence="3">
    <location>
        <begin position="1634"/>
        <end position="1675"/>
    </location>
</feature>
<dbReference type="InterPro" id="IPR050349">
    <property type="entry name" value="WD_LIS1/nudF_dynein_reg"/>
</dbReference>
<dbReference type="PRINTS" id="PR00320">
    <property type="entry name" value="GPROTEINBRPT"/>
</dbReference>
<dbReference type="Pfam" id="PF00400">
    <property type="entry name" value="WD40"/>
    <property type="match status" value="5"/>
</dbReference>
<feature type="repeat" description="WD" evidence="3">
    <location>
        <begin position="1718"/>
        <end position="1759"/>
    </location>
</feature>
<dbReference type="InterPro" id="IPR036322">
    <property type="entry name" value="WD40_repeat_dom_sf"/>
</dbReference>
<evidence type="ECO:0000259" key="6">
    <source>
        <dbReference type="PROSITE" id="PS50837"/>
    </source>
</evidence>
<reference evidence="7" key="1">
    <citation type="submission" date="2018-03" db="EMBL/GenBank/DDBJ databases">
        <authorList>
            <person name="Guldener U."/>
        </authorList>
    </citation>
    <scope>NUCLEOTIDE SEQUENCE</scope>
</reference>
<evidence type="ECO:0000256" key="1">
    <source>
        <dbReference type="ARBA" id="ARBA00022574"/>
    </source>
</evidence>
<name>A0AAE8MEI4_9HYPO</name>
<protein>
    <recommendedName>
        <fullName evidence="6">NACHT domain-containing protein</fullName>
    </recommendedName>
</protein>
<evidence type="ECO:0000256" key="2">
    <source>
        <dbReference type="ARBA" id="ARBA00022737"/>
    </source>
</evidence>
<dbReference type="InterPro" id="IPR001680">
    <property type="entry name" value="WD40_rpt"/>
</dbReference>
<dbReference type="PROSITE" id="PS50082">
    <property type="entry name" value="WD_REPEATS_2"/>
    <property type="match status" value="5"/>
</dbReference>
<evidence type="ECO:0000256" key="4">
    <source>
        <dbReference type="SAM" id="Coils"/>
    </source>
</evidence>
<evidence type="ECO:0000256" key="5">
    <source>
        <dbReference type="SAM" id="MobiDB-lite"/>
    </source>
</evidence>
<organism evidence="7 8">
    <name type="scientific">Fusarium torulosum</name>
    <dbReference type="NCBI Taxonomy" id="33205"/>
    <lineage>
        <taxon>Eukaryota</taxon>
        <taxon>Fungi</taxon>
        <taxon>Dikarya</taxon>
        <taxon>Ascomycota</taxon>
        <taxon>Pezizomycotina</taxon>
        <taxon>Sordariomycetes</taxon>
        <taxon>Hypocreomycetidae</taxon>
        <taxon>Hypocreales</taxon>
        <taxon>Nectriaceae</taxon>
        <taxon>Fusarium</taxon>
    </lineage>
</organism>
<evidence type="ECO:0000313" key="7">
    <source>
        <dbReference type="EMBL" id="SPJ79726.1"/>
    </source>
</evidence>
<dbReference type="InterPro" id="IPR015943">
    <property type="entry name" value="WD40/YVTN_repeat-like_dom_sf"/>
</dbReference>
<feature type="repeat" description="WD" evidence="3">
    <location>
        <begin position="1592"/>
        <end position="1633"/>
    </location>
</feature>